<feature type="domain" description="K Homology" evidence="4">
    <location>
        <begin position="158"/>
        <end position="212"/>
    </location>
</feature>
<dbReference type="Proteomes" id="UP000694846">
    <property type="component" value="Unplaced"/>
</dbReference>
<evidence type="ECO:0000313" key="7">
    <source>
        <dbReference type="RefSeq" id="XP_025405376.1"/>
    </source>
</evidence>
<keyword evidence="2 3" id="KW-0694">RNA-binding</keyword>
<feature type="domain" description="Vigilin N-terminal KH" evidence="5">
    <location>
        <begin position="87"/>
        <end position="153"/>
    </location>
</feature>
<evidence type="ECO:0000256" key="1">
    <source>
        <dbReference type="ARBA" id="ARBA00022737"/>
    </source>
</evidence>
<dbReference type="PROSITE" id="PS50084">
    <property type="entry name" value="KH_TYPE_1"/>
    <property type="match status" value="1"/>
</dbReference>
<evidence type="ECO:0000313" key="6">
    <source>
        <dbReference type="Proteomes" id="UP000694846"/>
    </source>
</evidence>
<dbReference type="SUPFAM" id="SSF54791">
    <property type="entry name" value="Eukaryotic type KH-domain (KH-domain type I)"/>
    <property type="match status" value="1"/>
</dbReference>
<dbReference type="Gene3D" id="3.30.1370.10">
    <property type="entry name" value="K Homology domain, type 1"/>
    <property type="match status" value="1"/>
</dbReference>
<protein>
    <submittedName>
        <fullName evidence="7">Vigilin-like</fullName>
    </submittedName>
</protein>
<dbReference type="Pfam" id="PF00013">
    <property type="entry name" value="KH_1"/>
    <property type="match status" value="1"/>
</dbReference>
<dbReference type="InterPro" id="IPR057778">
    <property type="entry name" value="KH_Vigilin_N"/>
</dbReference>
<keyword evidence="1" id="KW-0677">Repeat</keyword>
<reference evidence="7" key="1">
    <citation type="submission" date="2025-08" db="UniProtKB">
        <authorList>
            <consortium name="RefSeq"/>
        </authorList>
    </citation>
    <scope>IDENTIFICATION</scope>
    <source>
        <tissue evidence="7">Whole body</tissue>
    </source>
</reference>
<dbReference type="InterPro" id="IPR036612">
    <property type="entry name" value="KH_dom_type_1_sf"/>
</dbReference>
<accession>A0A8B8F413</accession>
<dbReference type="GO" id="GO:0010468">
    <property type="term" value="P:regulation of gene expression"/>
    <property type="evidence" value="ECO:0007669"/>
    <property type="project" value="UniProtKB-ARBA"/>
</dbReference>
<dbReference type="GO" id="GO:0003723">
    <property type="term" value="F:RNA binding"/>
    <property type="evidence" value="ECO:0007669"/>
    <property type="project" value="UniProtKB-UniRule"/>
</dbReference>
<sequence length="220" mass="24877">MGRVFRFGFRKVIQYLSRTSITMMKNVSMVSDQPSSGDSMNIGNSYDIVFPALPVSKTSDTIGTVPLKKRSKVESSTVNEIITIPAQDRHWDRNNQLEHEKCKEAYMKIGKEYNVGIEICISKTMDLTLQISGNRVNVERAKQKIITIDQTQIKTTTTPFPKEHRSTLLGKQGLNLKNIEKRTGARLQIPCMKNSADIIYITGTKDSTKKVVQVCIKNMF</sequence>
<dbReference type="Pfam" id="PF24668">
    <property type="entry name" value="KH_Vigilin"/>
    <property type="match status" value="1"/>
</dbReference>
<keyword evidence="6" id="KW-1185">Reference proteome</keyword>
<organism evidence="6 7">
    <name type="scientific">Sipha flava</name>
    <name type="common">yellow sugarcane aphid</name>
    <dbReference type="NCBI Taxonomy" id="143950"/>
    <lineage>
        <taxon>Eukaryota</taxon>
        <taxon>Metazoa</taxon>
        <taxon>Ecdysozoa</taxon>
        <taxon>Arthropoda</taxon>
        <taxon>Hexapoda</taxon>
        <taxon>Insecta</taxon>
        <taxon>Pterygota</taxon>
        <taxon>Neoptera</taxon>
        <taxon>Paraneoptera</taxon>
        <taxon>Hemiptera</taxon>
        <taxon>Sternorrhyncha</taxon>
        <taxon>Aphidomorpha</taxon>
        <taxon>Aphidoidea</taxon>
        <taxon>Aphididae</taxon>
        <taxon>Sipha</taxon>
    </lineage>
</organism>
<gene>
    <name evidence="7" type="primary">LOC112679699</name>
</gene>
<dbReference type="OrthoDB" id="10027144at2759"/>
<dbReference type="GeneID" id="112679699"/>
<dbReference type="InterPro" id="IPR004088">
    <property type="entry name" value="KH_dom_type_1"/>
</dbReference>
<name>A0A8B8F413_9HEMI</name>
<dbReference type="RefSeq" id="XP_025405376.1">
    <property type="nucleotide sequence ID" value="XM_025549591.1"/>
</dbReference>
<evidence type="ECO:0000256" key="2">
    <source>
        <dbReference type="ARBA" id="ARBA00022884"/>
    </source>
</evidence>
<dbReference type="AlphaFoldDB" id="A0A8B8F413"/>
<evidence type="ECO:0000256" key="3">
    <source>
        <dbReference type="PROSITE-ProRule" id="PRU00117"/>
    </source>
</evidence>
<proteinExistence type="predicted"/>
<evidence type="ECO:0000259" key="5">
    <source>
        <dbReference type="Pfam" id="PF24668"/>
    </source>
</evidence>
<evidence type="ECO:0000259" key="4">
    <source>
        <dbReference type="Pfam" id="PF00013"/>
    </source>
</evidence>